<name>A0A934NDN3_9BACT</name>
<dbReference type="InterPro" id="IPR011009">
    <property type="entry name" value="Kinase-like_dom_sf"/>
</dbReference>
<comment type="caution">
    <text evidence="2">The sequence shown here is derived from an EMBL/GenBank/DDBJ whole genome shotgun (WGS) entry which is preliminary data.</text>
</comment>
<dbReference type="Pfam" id="PF06293">
    <property type="entry name" value="Kdo"/>
    <property type="match status" value="1"/>
</dbReference>
<dbReference type="Pfam" id="PF13224">
    <property type="entry name" value="DUF4032"/>
    <property type="match status" value="1"/>
</dbReference>
<protein>
    <submittedName>
        <fullName evidence="2">DUF4032 domain-containing protein</fullName>
    </submittedName>
</protein>
<dbReference type="SUPFAM" id="SSF56112">
    <property type="entry name" value="Protein kinase-like (PK-like)"/>
    <property type="match status" value="1"/>
</dbReference>
<sequence length="404" mass="45474">MIIRPEWSGLIGLDWARPLLDWQDDRIVELPRGLSRHEVRFLALYGATFALKELPGDLATREYHALRRLEELGGSAVRPAGLVVRRLLDPGSEQSGVVITRYVDYSFSYRELLSGESFGRRRDQLLDAFAFLLVELHLLGCFWGDCSLSNVLYRYDAGAIETLLVDAETTALHPSLSDGQRQHDLSIMVDNVGGEMGDIAAAQGVSLDAADLGLGEDIARRYERLWAELGSEQRIPVDRQYLITERIAKLNDLGFQVDELEVIPHPGRDHLHLRLKVGDRNFHNSRLRELTGVEAAENQARQILADLRYFEVKEGRGEPAKPLLRMRWRVEEFEPWLRRLASHLPAGADPLQAYCDLLHHRYLLSAEAGWDVGTEAAFQHWLSSDRPGYPLAGEGSGPSEPPAC</sequence>
<dbReference type="Proteomes" id="UP000620075">
    <property type="component" value="Unassembled WGS sequence"/>
</dbReference>
<proteinExistence type="predicted"/>
<evidence type="ECO:0000313" key="3">
    <source>
        <dbReference type="Proteomes" id="UP000620075"/>
    </source>
</evidence>
<feature type="domain" description="DUF4032" evidence="1">
    <location>
        <begin position="224"/>
        <end position="383"/>
    </location>
</feature>
<dbReference type="EMBL" id="JAEKNQ010000035">
    <property type="protein sequence ID" value="MBJ7603348.1"/>
    <property type="molecule type" value="Genomic_DNA"/>
</dbReference>
<reference evidence="2 3" key="1">
    <citation type="submission" date="2020-10" db="EMBL/GenBank/DDBJ databases">
        <title>Ca. Dormibacterota MAGs.</title>
        <authorList>
            <person name="Montgomery K."/>
        </authorList>
    </citation>
    <scope>NUCLEOTIDE SEQUENCE [LARGE SCALE GENOMIC DNA]</scope>
    <source>
        <strain evidence="2">SC8811_S16_3</strain>
    </source>
</reference>
<evidence type="ECO:0000313" key="2">
    <source>
        <dbReference type="EMBL" id="MBJ7603348.1"/>
    </source>
</evidence>
<evidence type="ECO:0000259" key="1">
    <source>
        <dbReference type="Pfam" id="PF13224"/>
    </source>
</evidence>
<dbReference type="InterPro" id="IPR025111">
    <property type="entry name" value="DUF4032"/>
</dbReference>
<accession>A0A934NDN3</accession>
<gene>
    <name evidence="2" type="ORF">JF888_09210</name>
</gene>
<dbReference type="AlphaFoldDB" id="A0A934NDN3"/>
<organism evidence="2 3">
    <name type="scientific">Candidatus Dormiibacter inghamiae</name>
    <dbReference type="NCBI Taxonomy" id="3127013"/>
    <lineage>
        <taxon>Bacteria</taxon>
        <taxon>Bacillati</taxon>
        <taxon>Candidatus Dormiibacterota</taxon>
        <taxon>Candidatus Dormibacteria</taxon>
        <taxon>Candidatus Dormibacterales</taxon>
        <taxon>Candidatus Dormibacteraceae</taxon>
        <taxon>Candidatus Dormiibacter</taxon>
    </lineage>
</organism>